<accession>A0ACB7THI6</accession>
<name>A0ACB7THI6_HYAAI</name>
<keyword evidence="2" id="KW-1185">Reference proteome</keyword>
<dbReference type="EMBL" id="CM023481">
    <property type="protein sequence ID" value="KAH6946275.1"/>
    <property type="molecule type" value="Genomic_DNA"/>
</dbReference>
<evidence type="ECO:0000313" key="2">
    <source>
        <dbReference type="Proteomes" id="UP000821845"/>
    </source>
</evidence>
<reference evidence="1" key="1">
    <citation type="submission" date="2020-05" db="EMBL/GenBank/DDBJ databases">
        <title>Large-scale comparative analyses of tick genomes elucidate their genetic diversity and vector capacities.</title>
        <authorList>
            <person name="Jia N."/>
            <person name="Wang J."/>
            <person name="Shi W."/>
            <person name="Du L."/>
            <person name="Sun Y."/>
            <person name="Zhan W."/>
            <person name="Jiang J."/>
            <person name="Wang Q."/>
            <person name="Zhang B."/>
            <person name="Ji P."/>
            <person name="Sakyi L.B."/>
            <person name="Cui X."/>
            <person name="Yuan T."/>
            <person name="Jiang B."/>
            <person name="Yang W."/>
            <person name="Lam T.T.-Y."/>
            <person name="Chang Q."/>
            <person name="Ding S."/>
            <person name="Wang X."/>
            <person name="Zhu J."/>
            <person name="Ruan X."/>
            <person name="Zhao L."/>
            <person name="Wei J."/>
            <person name="Que T."/>
            <person name="Du C."/>
            <person name="Cheng J."/>
            <person name="Dai P."/>
            <person name="Han X."/>
            <person name="Huang E."/>
            <person name="Gao Y."/>
            <person name="Liu J."/>
            <person name="Shao H."/>
            <person name="Ye R."/>
            <person name="Li L."/>
            <person name="Wei W."/>
            <person name="Wang X."/>
            <person name="Wang C."/>
            <person name="Yang T."/>
            <person name="Huo Q."/>
            <person name="Li W."/>
            <person name="Guo W."/>
            <person name="Chen H."/>
            <person name="Zhou L."/>
            <person name="Ni X."/>
            <person name="Tian J."/>
            <person name="Zhou Y."/>
            <person name="Sheng Y."/>
            <person name="Liu T."/>
            <person name="Pan Y."/>
            <person name="Xia L."/>
            <person name="Li J."/>
            <person name="Zhao F."/>
            <person name="Cao W."/>
        </authorList>
    </citation>
    <scope>NUCLEOTIDE SEQUENCE</scope>
    <source>
        <strain evidence="1">Hyas-2018</strain>
    </source>
</reference>
<protein>
    <submittedName>
        <fullName evidence="1">Uncharacterized protein</fullName>
    </submittedName>
</protein>
<evidence type="ECO:0000313" key="1">
    <source>
        <dbReference type="EMBL" id="KAH6946275.1"/>
    </source>
</evidence>
<sequence length="113" mass="12335">MAADSCSRSEPSAAANSVTSQQPPADTTSKQAEEDEGSSWRELDSSWSKSTFKQSSRCAVELREFGAGDIGKESWMPPQTTAVDASVVGGILVLVERHHRQLLVQNQLSQWQQ</sequence>
<comment type="caution">
    <text evidence="1">The sequence shown here is derived from an EMBL/GenBank/DDBJ whole genome shotgun (WGS) entry which is preliminary data.</text>
</comment>
<dbReference type="Proteomes" id="UP000821845">
    <property type="component" value="Chromosome 1"/>
</dbReference>
<gene>
    <name evidence="1" type="ORF">HPB50_012639</name>
</gene>
<proteinExistence type="predicted"/>
<organism evidence="1 2">
    <name type="scientific">Hyalomma asiaticum</name>
    <name type="common">Tick</name>
    <dbReference type="NCBI Taxonomy" id="266040"/>
    <lineage>
        <taxon>Eukaryota</taxon>
        <taxon>Metazoa</taxon>
        <taxon>Ecdysozoa</taxon>
        <taxon>Arthropoda</taxon>
        <taxon>Chelicerata</taxon>
        <taxon>Arachnida</taxon>
        <taxon>Acari</taxon>
        <taxon>Parasitiformes</taxon>
        <taxon>Ixodida</taxon>
        <taxon>Ixodoidea</taxon>
        <taxon>Ixodidae</taxon>
        <taxon>Hyalomminae</taxon>
        <taxon>Hyalomma</taxon>
    </lineage>
</organism>